<feature type="transmembrane region" description="Helical" evidence="1">
    <location>
        <begin position="12"/>
        <end position="35"/>
    </location>
</feature>
<gene>
    <name evidence="2" type="ORF">OE647_00300</name>
</gene>
<evidence type="ECO:0000256" key="1">
    <source>
        <dbReference type="SAM" id="Phobius"/>
    </source>
</evidence>
<keyword evidence="1" id="KW-1133">Transmembrane helix</keyword>
<dbReference type="Proteomes" id="UP001652503">
    <property type="component" value="Unassembled WGS sequence"/>
</dbReference>
<dbReference type="EMBL" id="JAOWLA010000001">
    <property type="protein sequence ID" value="MCV2863172.1"/>
    <property type="molecule type" value="Genomic_DNA"/>
</dbReference>
<keyword evidence="1" id="KW-0812">Transmembrane</keyword>
<keyword evidence="1" id="KW-0472">Membrane</keyword>
<evidence type="ECO:0000313" key="2">
    <source>
        <dbReference type="EMBL" id="MCV2863172.1"/>
    </source>
</evidence>
<evidence type="ECO:0000313" key="3">
    <source>
        <dbReference type="Proteomes" id="UP001652503"/>
    </source>
</evidence>
<accession>A0ABT2YWC5</accession>
<evidence type="ECO:0008006" key="4">
    <source>
        <dbReference type="Google" id="ProtNLM"/>
    </source>
</evidence>
<proteinExistence type="predicted"/>
<feature type="transmembrane region" description="Helical" evidence="1">
    <location>
        <begin position="169"/>
        <end position="193"/>
    </location>
</feature>
<protein>
    <recommendedName>
        <fullName evidence="4">DUF3592 domain-containing protein</fullName>
    </recommendedName>
</protein>
<comment type="caution">
    <text evidence="2">The sequence shown here is derived from an EMBL/GenBank/DDBJ whole genome shotgun (WGS) entry which is preliminary data.</text>
</comment>
<sequence length="198" mass="22243">MSTLLDQIWQFVLGNGAQFTGLLFSLLGAFIFYLLRVRPKLVFGRAHASLHLLNLADKTAEPPQPDNLLEVYNEQFFVLNEGRRAAKDVSVVLSHFPRNVSINPPQKVSYENVESGKCLVNIPYIGAKELITLDCIYLNQRAAFIASVRCDESVGRMVDFFTVRRFPSIVYWAAWALIILGSAYLLQFALQYIGGAPL</sequence>
<dbReference type="RefSeq" id="WP_263719590.1">
    <property type="nucleotide sequence ID" value="NZ_JAOWLA010000001.1"/>
</dbReference>
<reference evidence="2 3" key="1">
    <citation type="submission" date="2022-10" db="EMBL/GenBank/DDBJ databases">
        <title>Defluviimonas sp. nov., isolated from ocean surface water.</title>
        <authorList>
            <person name="He W."/>
            <person name="Wang L."/>
            <person name="Zhang D.-F."/>
        </authorList>
    </citation>
    <scope>NUCLEOTIDE SEQUENCE [LARGE SCALE GENOMIC DNA]</scope>
    <source>
        <strain evidence="2 3">WL0075</strain>
    </source>
</reference>
<organism evidence="2 3">
    <name type="scientific">Albidovulum sediminicola</name>
    <dbReference type="NCBI Taxonomy" id="2984331"/>
    <lineage>
        <taxon>Bacteria</taxon>
        <taxon>Pseudomonadati</taxon>
        <taxon>Pseudomonadota</taxon>
        <taxon>Alphaproteobacteria</taxon>
        <taxon>Rhodobacterales</taxon>
        <taxon>Paracoccaceae</taxon>
        <taxon>Albidovulum</taxon>
    </lineage>
</organism>
<keyword evidence="3" id="KW-1185">Reference proteome</keyword>
<name>A0ABT2YWC5_9RHOB</name>